<evidence type="ECO:0000313" key="5">
    <source>
        <dbReference type="Proteomes" id="UP000182360"/>
    </source>
</evidence>
<dbReference type="Pfam" id="PF02709">
    <property type="entry name" value="Glyco_transf_7C"/>
    <property type="match status" value="1"/>
</dbReference>
<evidence type="ECO:0000313" key="4">
    <source>
        <dbReference type="EMBL" id="SEQ41634.1"/>
    </source>
</evidence>
<sequence>MKSKLSNKNVSFSFVIPCYERHELLTNTLNSIAKQKDVDFADIEVILIDDGSSVFYDVRLLEIPFEIKYVYLKRTKSSCRSKARNQGIKLAKNDVIVFIDSDVIIPEMYLFNLKKYFLACKNSVVIGTRLLLNDTISIKELDIDTIKSNSDFFEFRHKVLARYSFNSNCIRFPWLLSFTCNLAVSRNALIKTGGFDEGFKNWGIEDTEISYRLYKNGVKFYIAHDTEVIHQYHKSDSINSDEYIKANFTYFCKLHPEVIKKINRDDLLGMFLAKVSVHKALNNLKNKKERNLELNENTKKIKIFLYVILCILQNKKLNVYDKTVNGDFSIFVQNFPLFNIYYYPVEVRPYLQMYKFEYHC</sequence>
<organism evidence="4 5">
    <name type="scientific">Treponema bryantii</name>
    <dbReference type="NCBI Taxonomy" id="163"/>
    <lineage>
        <taxon>Bacteria</taxon>
        <taxon>Pseudomonadati</taxon>
        <taxon>Spirochaetota</taxon>
        <taxon>Spirochaetia</taxon>
        <taxon>Spirochaetales</taxon>
        <taxon>Treponemataceae</taxon>
        <taxon>Treponema</taxon>
    </lineage>
</organism>
<proteinExistence type="predicted"/>
<dbReference type="Proteomes" id="UP000182360">
    <property type="component" value="Unassembled WGS sequence"/>
</dbReference>
<dbReference type="RefSeq" id="WP_177177733.1">
    <property type="nucleotide sequence ID" value="NZ_FOFU01000004.1"/>
</dbReference>
<dbReference type="EMBL" id="FOFU01000004">
    <property type="protein sequence ID" value="SEQ41634.1"/>
    <property type="molecule type" value="Genomic_DNA"/>
</dbReference>
<feature type="domain" description="Galactosyltransferase C-terminal" evidence="3">
    <location>
        <begin position="170"/>
        <end position="233"/>
    </location>
</feature>
<name>A0A1H9FUS7_9SPIR</name>
<protein>
    <submittedName>
        <fullName evidence="4">Glycosyltransferase, GT2 family</fullName>
    </submittedName>
</protein>
<keyword evidence="1 4" id="KW-0808">Transferase</keyword>
<dbReference type="Gene3D" id="3.90.550.10">
    <property type="entry name" value="Spore Coat Polysaccharide Biosynthesis Protein SpsA, Chain A"/>
    <property type="match status" value="1"/>
</dbReference>
<dbReference type="PANTHER" id="PTHR43685:SF3">
    <property type="entry name" value="SLR2126 PROTEIN"/>
    <property type="match status" value="1"/>
</dbReference>
<dbReference type="PANTHER" id="PTHR43685">
    <property type="entry name" value="GLYCOSYLTRANSFERASE"/>
    <property type="match status" value="1"/>
</dbReference>
<dbReference type="Pfam" id="PF00535">
    <property type="entry name" value="Glycos_transf_2"/>
    <property type="match status" value="1"/>
</dbReference>
<dbReference type="AlphaFoldDB" id="A0A1H9FUS7"/>
<dbReference type="InterPro" id="IPR001173">
    <property type="entry name" value="Glyco_trans_2-like"/>
</dbReference>
<evidence type="ECO:0000259" key="3">
    <source>
        <dbReference type="Pfam" id="PF02709"/>
    </source>
</evidence>
<dbReference type="GO" id="GO:0016740">
    <property type="term" value="F:transferase activity"/>
    <property type="evidence" value="ECO:0007669"/>
    <property type="project" value="UniProtKB-KW"/>
</dbReference>
<dbReference type="InterPro" id="IPR027791">
    <property type="entry name" value="Galactosyl_T_C"/>
</dbReference>
<evidence type="ECO:0000259" key="2">
    <source>
        <dbReference type="Pfam" id="PF00535"/>
    </source>
</evidence>
<reference evidence="4 5" key="1">
    <citation type="submission" date="2016-10" db="EMBL/GenBank/DDBJ databases">
        <authorList>
            <person name="de Groot N.N."/>
        </authorList>
    </citation>
    <scope>NUCLEOTIDE SEQUENCE [LARGE SCALE GENOMIC DNA]</scope>
    <source>
        <strain evidence="4 5">B25</strain>
    </source>
</reference>
<keyword evidence="5" id="KW-1185">Reference proteome</keyword>
<dbReference type="SUPFAM" id="SSF53448">
    <property type="entry name" value="Nucleotide-diphospho-sugar transferases"/>
    <property type="match status" value="1"/>
</dbReference>
<gene>
    <name evidence="4" type="ORF">SAMN04487977_104170</name>
</gene>
<dbReference type="InterPro" id="IPR029044">
    <property type="entry name" value="Nucleotide-diphossugar_trans"/>
</dbReference>
<evidence type="ECO:0000256" key="1">
    <source>
        <dbReference type="ARBA" id="ARBA00022679"/>
    </source>
</evidence>
<accession>A0A1H9FUS7</accession>
<dbReference type="InterPro" id="IPR050834">
    <property type="entry name" value="Glycosyltransf_2"/>
</dbReference>
<feature type="domain" description="Glycosyltransferase 2-like" evidence="2">
    <location>
        <begin position="13"/>
        <end position="145"/>
    </location>
</feature>